<evidence type="ECO:0000313" key="2">
    <source>
        <dbReference type="Proteomes" id="UP001595962"/>
    </source>
</evidence>
<accession>A0ABV9JM61</accession>
<organism evidence="1 2">
    <name type="scientific">Rheinheimera marina</name>
    <dbReference type="NCBI Taxonomy" id="1774958"/>
    <lineage>
        <taxon>Bacteria</taxon>
        <taxon>Pseudomonadati</taxon>
        <taxon>Pseudomonadota</taxon>
        <taxon>Gammaproteobacteria</taxon>
        <taxon>Chromatiales</taxon>
        <taxon>Chromatiaceae</taxon>
        <taxon>Rheinheimera</taxon>
    </lineage>
</organism>
<proteinExistence type="predicted"/>
<dbReference type="RefSeq" id="WP_377333860.1">
    <property type="nucleotide sequence ID" value="NZ_JBHSGB010000010.1"/>
</dbReference>
<keyword evidence="2" id="KW-1185">Reference proteome</keyword>
<sequence>MKWQYLVKVFAQLAEFHGYTDRRPSFLLRESKPNTAQDADSDPACCSKLPTQQLCC</sequence>
<name>A0ABV9JM61_9GAMM</name>
<evidence type="ECO:0000313" key="1">
    <source>
        <dbReference type="EMBL" id="MFC4655359.1"/>
    </source>
</evidence>
<dbReference type="Proteomes" id="UP001595962">
    <property type="component" value="Unassembled WGS sequence"/>
</dbReference>
<gene>
    <name evidence="1" type="ORF">ACFO3I_10085</name>
</gene>
<reference evidence="2" key="1">
    <citation type="journal article" date="2019" name="Int. J. Syst. Evol. Microbiol.">
        <title>The Global Catalogue of Microorganisms (GCM) 10K type strain sequencing project: providing services to taxonomists for standard genome sequencing and annotation.</title>
        <authorList>
            <consortium name="The Broad Institute Genomics Platform"/>
            <consortium name="The Broad Institute Genome Sequencing Center for Infectious Disease"/>
            <person name="Wu L."/>
            <person name="Ma J."/>
        </authorList>
    </citation>
    <scope>NUCLEOTIDE SEQUENCE [LARGE SCALE GENOMIC DNA]</scope>
    <source>
        <strain evidence="2">DT28</strain>
    </source>
</reference>
<dbReference type="EMBL" id="JBHSGB010000010">
    <property type="protein sequence ID" value="MFC4655359.1"/>
    <property type="molecule type" value="Genomic_DNA"/>
</dbReference>
<comment type="caution">
    <text evidence="1">The sequence shown here is derived from an EMBL/GenBank/DDBJ whole genome shotgun (WGS) entry which is preliminary data.</text>
</comment>
<protein>
    <submittedName>
        <fullName evidence="1">Uncharacterized protein</fullName>
    </submittedName>
</protein>